<protein>
    <submittedName>
        <fullName evidence="2">Uncharacterized protein</fullName>
    </submittedName>
</protein>
<comment type="caution">
    <text evidence="2">The sequence shown here is derived from an EMBL/GenBank/DDBJ whole genome shotgun (WGS) entry which is preliminary data.</text>
</comment>
<sequence length="197" mass="21775">MPNVHIAHHPTLRLDSLHDHVHLQKGVVSILARTLKDVALGRSPSSPPRISRRPPSLHPAGLYFSPPQRDPTTQRPQHHHQRSPPRPRAPPAGHVSPLLRHHRPGPAPQHQSPAQQQEQHSYAAALKGPASTSNTDMGEIKHLLSLICTRLMGCVQTTDPSPHKYPSDLSHPAELGEGHSPFSLMQSDRAEIDRAFR</sequence>
<feature type="region of interest" description="Disordered" evidence="1">
    <location>
        <begin position="159"/>
        <end position="197"/>
    </location>
</feature>
<dbReference type="EMBL" id="JAINUF010000018">
    <property type="protein sequence ID" value="KAJ8337693.1"/>
    <property type="molecule type" value="Genomic_DNA"/>
</dbReference>
<dbReference type="Proteomes" id="UP001152622">
    <property type="component" value="Chromosome 18"/>
</dbReference>
<dbReference type="AlphaFoldDB" id="A0A9Q1IDE4"/>
<name>A0A9Q1IDE4_SYNKA</name>
<evidence type="ECO:0000256" key="1">
    <source>
        <dbReference type="SAM" id="MobiDB-lite"/>
    </source>
</evidence>
<feature type="compositionally biased region" description="Basic residues" evidence="1">
    <location>
        <begin position="76"/>
        <end position="85"/>
    </location>
</feature>
<reference evidence="2" key="1">
    <citation type="journal article" date="2023" name="Science">
        <title>Genome structures resolve the early diversification of teleost fishes.</title>
        <authorList>
            <person name="Parey E."/>
            <person name="Louis A."/>
            <person name="Montfort J."/>
            <person name="Bouchez O."/>
            <person name="Roques C."/>
            <person name="Iampietro C."/>
            <person name="Lluch J."/>
            <person name="Castinel A."/>
            <person name="Donnadieu C."/>
            <person name="Desvignes T."/>
            <person name="Floi Bucao C."/>
            <person name="Jouanno E."/>
            <person name="Wen M."/>
            <person name="Mejri S."/>
            <person name="Dirks R."/>
            <person name="Jansen H."/>
            <person name="Henkel C."/>
            <person name="Chen W.J."/>
            <person name="Zahm M."/>
            <person name="Cabau C."/>
            <person name="Klopp C."/>
            <person name="Thompson A.W."/>
            <person name="Robinson-Rechavi M."/>
            <person name="Braasch I."/>
            <person name="Lecointre G."/>
            <person name="Bobe J."/>
            <person name="Postlethwait J.H."/>
            <person name="Berthelot C."/>
            <person name="Roest Crollius H."/>
            <person name="Guiguen Y."/>
        </authorList>
    </citation>
    <scope>NUCLEOTIDE SEQUENCE</scope>
    <source>
        <strain evidence="2">WJC10195</strain>
    </source>
</reference>
<evidence type="ECO:0000313" key="3">
    <source>
        <dbReference type="Proteomes" id="UP001152622"/>
    </source>
</evidence>
<accession>A0A9Q1IDE4</accession>
<feature type="compositionally biased region" description="Low complexity" evidence="1">
    <location>
        <begin position="66"/>
        <end position="75"/>
    </location>
</feature>
<organism evidence="2 3">
    <name type="scientific">Synaphobranchus kaupii</name>
    <name type="common">Kaup's arrowtooth eel</name>
    <dbReference type="NCBI Taxonomy" id="118154"/>
    <lineage>
        <taxon>Eukaryota</taxon>
        <taxon>Metazoa</taxon>
        <taxon>Chordata</taxon>
        <taxon>Craniata</taxon>
        <taxon>Vertebrata</taxon>
        <taxon>Euteleostomi</taxon>
        <taxon>Actinopterygii</taxon>
        <taxon>Neopterygii</taxon>
        <taxon>Teleostei</taxon>
        <taxon>Anguilliformes</taxon>
        <taxon>Synaphobranchidae</taxon>
        <taxon>Synaphobranchus</taxon>
    </lineage>
</organism>
<evidence type="ECO:0000313" key="2">
    <source>
        <dbReference type="EMBL" id="KAJ8337693.1"/>
    </source>
</evidence>
<gene>
    <name evidence="2" type="ORF">SKAU_G00366590</name>
</gene>
<proteinExistence type="predicted"/>
<feature type="region of interest" description="Disordered" evidence="1">
    <location>
        <begin position="40"/>
        <end position="136"/>
    </location>
</feature>
<feature type="compositionally biased region" description="Basic and acidic residues" evidence="1">
    <location>
        <begin position="188"/>
        <end position="197"/>
    </location>
</feature>
<keyword evidence="3" id="KW-1185">Reference proteome</keyword>
<feature type="compositionally biased region" description="Low complexity" evidence="1">
    <location>
        <begin position="108"/>
        <end position="121"/>
    </location>
</feature>